<dbReference type="Pfam" id="PF02801">
    <property type="entry name" value="Ketoacyl-synt_C"/>
    <property type="match status" value="1"/>
</dbReference>
<dbReference type="EMBL" id="JADEXS010000006">
    <property type="protein sequence ID" value="MBE9021073.1"/>
    <property type="molecule type" value="Genomic_DNA"/>
</dbReference>
<sequence>MKTSLENLEQLSPLQRAALAIKEMQSKLDKIERKKTEPIAIIGMSCRFPGGANDPESFWQLLHDGVDAIQDIPSSRWDVNAHYNPNPEASGKMYVRQGGFLDVAVDEFDAQFFNISPREAASMDPQQRLLLEVSWEALENAVQAPDKLTGSKTGVFIGICNSDYSQLLQPLGLSSIDVYSATGNVFSIAAGRLSHLLGLHGPTLAVDTSCSSSLVSVHLACQSLRSEECGLALAGGVNLMLSPQGAIAMSRMRALAVDGRCKTFDASADGYGRGEGCGIVILKRLSDAIADGDNILALIRGGAINHDGHSSGLTVPNGLAQRAVIREALGNAKVDAAQISYVEAHGTGTALGDPIEVRTLGAVLGKGRPKEQPLIVGSVKTNIGHLEPAAGIASLIKVVLAMQHAEIPPHLHLTKVNPHISLQENNLKVPTTATPWTVTAGERRIAGISAFGMSGTNAHLILEEAPVRQVVVAELERSRHLLTLSAKSAAALKELASRFENYITAHPSASLANICFTANTGRSHFDYRLAMVAESSTQLRQHLNAFVTEPQPVLQPCNHQPKIAFVFTGESSQYIGKGRQLYEQAPIFRQALDECDGLLYPLLERSLLSILYPQPGNTSALEDAAYAQPALFALEYALAKLWQSWGIEPTAVMGQGVGEYVAACIAGVFSLKDALRLICGRQFAHNFAAIAAEVSYSVPNISIVSSLTGELATDIIAKAEYWHRQIDAPIELSTSIQTLQTQGCELFLEISPKPILMDIAEQSLPQEFGTWLPSLDQQEEDWQVLLQSLSTLYIQGHNINWEGFDSDYQRHRLSLPTYAFERQKYWLKTAKNLPQATVSYAQKLTHPFLHRRLHSPLKQIQLESDLNLDSLPFVKDHRIEGMPVMNISIYLEMIFAAAAEAFGKKIHVVDNFLISRPLIFTEQETQTIQFIVTPEDSSKALIQIFSRVTDEDNQQIFWSLIASGEINLSDVETTASEQQSPNFAEIQAEYSQEMSVSEFYRVLAERGANLGPSCQGLKRLWRQDGNALGEIQDSQTESDHDDLYQLPLGIFDSFFQLLGASFPATLPDNYLLGGFESFRVYDCVGKSFWGQAKLQLSNHQEDYKETVLGNIQLFNHAGNIVAEVINAQLKRISREALQRAAIVGNNSRNQKKPSNFSREKLLNAEPEARLTILENYLLTELAKVLQLPVSNLNAQQSLNSLLDSLVTVEIKNQIELDLQVSVPITKFFEVSNIAQLATFVLQLLKLEPSLEYADDETLSQALAELENISEAEAEAMLANSI</sequence>
<dbReference type="InterPro" id="IPR020806">
    <property type="entry name" value="PKS_PP-bd"/>
</dbReference>
<dbReference type="CDD" id="cd00833">
    <property type="entry name" value="PKS"/>
    <property type="match status" value="1"/>
</dbReference>
<dbReference type="InterPro" id="IPR020807">
    <property type="entry name" value="PKS_DH"/>
</dbReference>
<evidence type="ECO:0000313" key="8">
    <source>
        <dbReference type="EMBL" id="MBE9021073.1"/>
    </source>
</evidence>
<evidence type="ECO:0000313" key="9">
    <source>
        <dbReference type="Proteomes" id="UP000622533"/>
    </source>
</evidence>
<dbReference type="InterPro" id="IPR049552">
    <property type="entry name" value="PKS_DH_N"/>
</dbReference>
<feature type="region of interest" description="C-terminal hotdog fold" evidence="4">
    <location>
        <begin position="991"/>
        <end position="1138"/>
    </location>
</feature>
<dbReference type="Proteomes" id="UP000622533">
    <property type="component" value="Unassembled WGS sequence"/>
</dbReference>
<name>A0A8J7A7H1_DESMC</name>
<dbReference type="GO" id="GO:0031177">
    <property type="term" value="F:phosphopantetheine binding"/>
    <property type="evidence" value="ECO:0007669"/>
    <property type="project" value="InterPro"/>
</dbReference>
<keyword evidence="2" id="KW-0597">Phosphoprotein</keyword>
<dbReference type="Gene3D" id="3.40.47.10">
    <property type="match status" value="1"/>
</dbReference>
<dbReference type="InterPro" id="IPR036736">
    <property type="entry name" value="ACP-like_sf"/>
</dbReference>
<dbReference type="Pfam" id="PF00550">
    <property type="entry name" value="PP-binding"/>
    <property type="match status" value="1"/>
</dbReference>
<evidence type="ECO:0000259" key="7">
    <source>
        <dbReference type="PROSITE" id="PS52019"/>
    </source>
</evidence>
<dbReference type="SMART" id="SM00825">
    <property type="entry name" value="PKS_KS"/>
    <property type="match status" value="1"/>
</dbReference>
<keyword evidence="9" id="KW-1185">Reference proteome</keyword>
<dbReference type="Gene3D" id="3.10.129.110">
    <property type="entry name" value="Polyketide synthase dehydratase"/>
    <property type="match status" value="1"/>
</dbReference>
<dbReference type="InterPro" id="IPR009081">
    <property type="entry name" value="PP-bd_ACP"/>
</dbReference>
<evidence type="ECO:0000256" key="4">
    <source>
        <dbReference type="PROSITE-ProRule" id="PRU01363"/>
    </source>
</evidence>
<dbReference type="InterPro" id="IPR014030">
    <property type="entry name" value="Ketoacyl_synth_N"/>
</dbReference>
<protein>
    <submittedName>
        <fullName evidence="8">Polyketide synthase dehydratase domain-containing protein</fullName>
    </submittedName>
</protein>
<dbReference type="InterPro" id="IPR016035">
    <property type="entry name" value="Acyl_Trfase/lysoPLipase"/>
</dbReference>
<dbReference type="FunFam" id="3.40.47.10:FF:000019">
    <property type="entry name" value="Polyketide synthase type I"/>
    <property type="match status" value="1"/>
</dbReference>
<dbReference type="InterPro" id="IPR050091">
    <property type="entry name" value="PKS_NRPS_Biosynth_Enz"/>
</dbReference>
<feature type="domain" description="Ketosynthase family 3 (KS3)" evidence="6">
    <location>
        <begin position="36"/>
        <end position="464"/>
    </location>
</feature>
<dbReference type="Pfam" id="PF21089">
    <property type="entry name" value="PKS_DH_N"/>
    <property type="match status" value="1"/>
</dbReference>
<dbReference type="Gene3D" id="3.40.366.10">
    <property type="entry name" value="Malonyl-Coenzyme A Acyl Carrier Protein, domain 2"/>
    <property type="match status" value="2"/>
</dbReference>
<dbReference type="PROSITE" id="PS50075">
    <property type="entry name" value="CARRIER"/>
    <property type="match status" value="1"/>
</dbReference>
<dbReference type="Gene3D" id="1.10.1200.10">
    <property type="entry name" value="ACP-like"/>
    <property type="match status" value="1"/>
</dbReference>
<dbReference type="InterPro" id="IPR001227">
    <property type="entry name" value="Ac_transferase_dom_sf"/>
</dbReference>
<dbReference type="PANTHER" id="PTHR43775:SF37">
    <property type="entry name" value="SI:DKEY-61P9.11"/>
    <property type="match status" value="1"/>
</dbReference>
<evidence type="ECO:0000256" key="3">
    <source>
        <dbReference type="ARBA" id="ARBA00022679"/>
    </source>
</evidence>
<dbReference type="InterPro" id="IPR042104">
    <property type="entry name" value="PKS_dehydratase_sf"/>
</dbReference>
<dbReference type="InterPro" id="IPR016039">
    <property type="entry name" value="Thiolase-like"/>
</dbReference>
<dbReference type="InterPro" id="IPR014031">
    <property type="entry name" value="Ketoacyl_synth_C"/>
</dbReference>
<dbReference type="RefSeq" id="WP_193912916.1">
    <property type="nucleotide sequence ID" value="NZ_JADEXS020000001.1"/>
</dbReference>
<organism evidence="8 9">
    <name type="scientific">Desmonostoc muscorum LEGE 12446</name>
    <dbReference type="NCBI Taxonomy" id="1828758"/>
    <lineage>
        <taxon>Bacteria</taxon>
        <taxon>Bacillati</taxon>
        <taxon>Cyanobacteriota</taxon>
        <taxon>Cyanophyceae</taxon>
        <taxon>Nostocales</taxon>
        <taxon>Nostocaceae</taxon>
        <taxon>Desmonostoc</taxon>
    </lineage>
</organism>
<evidence type="ECO:0000259" key="6">
    <source>
        <dbReference type="PROSITE" id="PS52004"/>
    </source>
</evidence>
<gene>
    <name evidence="8" type="ORF">IQ276_00955</name>
</gene>
<dbReference type="Gene3D" id="3.30.70.3290">
    <property type="match status" value="2"/>
</dbReference>
<dbReference type="SUPFAM" id="SSF53901">
    <property type="entry name" value="Thiolase-like"/>
    <property type="match status" value="1"/>
</dbReference>
<dbReference type="SMART" id="SM00827">
    <property type="entry name" value="PKS_AT"/>
    <property type="match status" value="1"/>
</dbReference>
<dbReference type="InterPro" id="IPR020841">
    <property type="entry name" value="PKS_Beta-ketoAc_synthase_dom"/>
</dbReference>
<feature type="active site" description="Proton donor; for dehydratase activity" evidence="4">
    <location>
        <position position="1052"/>
    </location>
</feature>
<accession>A0A8J7A7H1</accession>
<evidence type="ECO:0000256" key="2">
    <source>
        <dbReference type="ARBA" id="ARBA00022553"/>
    </source>
</evidence>
<dbReference type="PROSITE" id="PS52019">
    <property type="entry name" value="PKS_MFAS_DH"/>
    <property type="match status" value="1"/>
</dbReference>
<proteinExistence type="predicted"/>
<dbReference type="InterPro" id="IPR049900">
    <property type="entry name" value="PKS_mFAS_DH"/>
</dbReference>
<dbReference type="Pfam" id="PF00698">
    <property type="entry name" value="Acyl_transf_1"/>
    <property type="match status" value="1"/>
</dbReference>
<dbReference type="SUPFAM" id="SSF47336">
    <property type="entry name" value="ACP-like"/>
    <property type="match status" value="1"/>
</dbReference>
<reference evidence="8" key="1">
    <citation type="submission" date="2020-10" db="EMBL/GenBank/DDBJ databases">
        <authorList>
            <person name="Castelo-Branco R."/>
            <person name="Eusebio N."/>
            <person name="Adriana R."/>
            <person name="Vieira A."/>
            <person name="Brugerolle De Fraissinette N."/>
            <person name="Rezende De Castro R."/>
            <person name="Schneider M.P."/>
            <person name="Vasconcelos V."/>
            <person name="Leao P.N."/>
        </authorList>
    </citation>
    <scope>NUCLEOTIDE SEQUENCE</scope>
    <source>
        <strain evidence="8">LEGE 12446</strain>
    </source>
</reference>
<feature type="domain" description="PKS/mFAS DH" evidence="7">
    <location>
        <begin position="846"/>
        <end position="1138"/>
    </location>
</feature>
<dbReference type="InterPro" id="IPR014043">
    <property type="entry name" value="Acyl_transferase_dom"/>
</dbReference>
<dbReference type="Pfam" id="PF14765">
    <property type="entry name" value="PS-DH"/>
    <property type="match status" value="1"/>
</dbReference>
<dbReference type="SMART" id="SM00826">
    <property type="entry name" value="PKS_DH"/>
    <property type="match status" value="1"/>
</dbReference>
<dbReference type="Pfam" id="PF22621">
    <property type="entry name" value="CurL-like_PKS_C"/>
    <property type="match status" value="1"/>
</dbReference>
<feature type="region of interest" description="N-terminal hotdog fold" evidence="4">
    <location>
        <begin position="846"/>
        <end position="973"/>
    </location>
</feature>
<dbReference type="PANTHER" id="PTHR43775">
    <property type="entry name" value="FATTY ACID SYNTHASE"/>
    <property type="match status" value="1"/>
</dbReference>
<evidence type="ECO:0000259" key="5">
    <source>
        <dbReference type="PROSITE" id="PS50075"/>
    </source>
</evidence>
<dbReference type="Pfam" id="PF00109">
    <property type="entry name" value="ketoacyl-synt"/>
    <property type="match status" value="1"/>
</dbReference>
<keyword evidence="1" id="KW-0596">Phosphopantetheine</keyword>
<keyword evidence="3" id="KW-0808">Transferase</keyword>
<dbReference type="SUPFAM" id="SSF52151">
    <property type="entry name" value="FabD/lysophospholipase-like"/>
    <property type="match status" value="1"/>
</dbReference>
<dbReference type="InterPro" id="IPR049551">
    <property type="entry name" value="PKS_DH_C"/>
</dbReference>
<dbReference type="SMART" id="SM00823">
    <property type="entry name" value="PKS_PP"/>
    <property type="match status" value="1"/>
</dbReference>
<dbReference type="PROSITE" id="PS52004">
    <property type="entry name" value="KS3_2"/>
    <property type="match status" value="1"/>
</dbReference>
<comment type="caution">
    <text evidence="8">The sequence shown here is derived from an EMBL/GenBank/DDBJ whole genome shotgun (WGS) entry which is preliminary data.</text>
</comment>
<dbReference type="GO" id="GO:0006633">
    <property type="term" value="P:fatty acid biosynthetic process"/>
    <property type="evidence" value="ECO:0007669"/>
    <property type="project" value="TreeGrafter"/>
</dbReference>
<feature type="active site" description="Proton acceptor; for dehydratase activity" evidence="4">
    <location>
        <position position="877"/>
    </location>
</feature>
<evidence type="ECO:0000256" key="1">
    <source>
        <dbReference type="ARBA" id="ARBA00022450"/>
    </source>
</evidence>
<dbReference type="GO" id="GO:0004312">
    <property type="term" value="F:fatty acid synthase activity"/>
    <property type="evidence" value="ECO:0007669"/>
    <property type="project" value="TreeGrafter"/>
</dbReference>
<feature type="domain" description="Carrier" evidence="5">
    <location>
        <begin position="1168"/>
        <end position="1244"/>
    </location>
</feature>